<evidence type="ECO:0000259" key="1">
    <source>
        <dbReference type="Pfam" id="PF13304"/>
    </source>
</evidence>
<feature type="domain" description="ATPase AAA-type core" evidence="1">
    <location>
        <begin position="25"/>
        <end position="313"/>
    </location>
</feature>
<reference evidence="2 3" key="1">
    <citation type="submission" date="2020-08" db="EMBL/GenBank/DDBJ databases">
        <title>Description of novel Flavobacterium F-408 isolate.</title>
        <authorList>
            <person name="Saticioglu I.B."/>
            <person name="Duman M."/>
            <person name="Altun S."/>
        </authorList>
    </citation>
    <scope>NUCLEOTIDE SEQUENCE [LARGE SCALE GENOMIC DNA]</scope>
    <source>
        <strain evidence="2 3">F-408</strain>
    </source>
</reference>
<comment type="caution">
    <text evidence="2">The sequence shown here is derived from an EMBL/GenBank/DDBJ whole genome shotgun (WGS) entry which is preliminary data.</text>
</comment>
<dbReference type="Proteomes" id="UP000605990">
    <property type="component" value="Unassembled WGS sequence"/>
</dbReference>
<evidence type="ECO:0000313" key="2">
    <source>
        <dbReference type="EMBL" id="MBC5833737.1"/>
    </source>
</evidence>
<dbReference type="PANTHER" id="PTHR43581:SF4">
    <property type="entry name" value="ATP_GTP PHOSPHATASE"/>
    <property type="match status" value="1"/>
</dbReference>
<name>A0ABR7IVE9_9FLAO</name>
<dbReference type="InterPro" id="IPR051396">
    <property type="entry name" value="Bact_Antivir_Def_Nuclease"/>
</dbReference>
<dbReference type="SUPFAM" id="SSF52540">
    <property type="entry name" value="P-loop containing nucleoside triphosphate hydrolases"/>
    <property type="match status" value="1"/>
</dbReference>
<proteinExistence type="predicted"/>
<dbReference type="InterPro" id="IPR003959">
    <property type="entry name" value="ATPase_AAA_core"/>
</dbReference>
<sequence>MRIKEVIIENFKAFKKVKIECNQNFNFIVGENNIGKSTILEAIQLWKASFDTLIQKSGNKFYGNSTPCYLPIENLIFLRISDVDDLFHNTKKNIKITLIIVHNLDEFVLEVELEKPDKIDTYFRVKYNFESFNLFKNKVSELGLNLRNAIFLNKTIPVFKATKNEPFYNYAQILKKIALGKSSEVIRNKILRCEHENKFESLEKRLNKVLSSTFKISLKNRNRQEEEFVRITLQENDKKEVDIALIGSGVIQILEIFSTLELINKNENSLNILLIDEPDSHIHSNVQSSIIDELRNDDRSQVFLISHNDRLINKAVDGELFYVNLVSVEEGLVRSLPKDCYNDVSIQLAGELLGLSIEEKEKIIVITEGKTDKKILEKAWEKLYPDLDCPMHFIASGFHLEDEKKTGNARDARNTVEFVSSIINDIKLVGLFDNDREGNEQLSGFRKEIFEPFDINSFQIKHKTKDIYGLCLPIPENRIKFVTNNKLTQRYLVMEHYFSDEIIIDNNLKGDHILDTEVFEINGDKNRFAENLDVLSPGCFLNFCLIFDKIESLFQEQEEQEV</sequence>
<dbReference type="Pfam" id="PF13304">
    <property type="entry name" value="AAA_21"/>
    <property type="match status" value="1"/>
</dbReference>
<accession>A0ABR7IVE9</accession>
<dbReference type="PANTHER" id="PTHR43581">
    <property type="entry name" value="ATP/GTP PHOSPHATASE"/>
    <property type="match status" value="1"/>
</dbReference>
<dbReference type="InterPro" id="IPR027417">
    <property type="entry name" value="P-loop_NTPase"/>
</dbReference>
<protein>
    <submittedName>
        <fullName evidence="2">AAA family ATPase</fullName>
    </submittedName>
</protein>
<dbReference type="Gene3D" id="3.40.50.300">
    <property type="entry name" value="P-loop containing nucleotide triphosphate hydrolases"/>
    <property type="match status" value="1"/>
</dbReference>
<dbReference type="RefSeq" id="WP_166124973.1">
    <property type="nucleotide sequence ID" value="NZ_JAANOQ010000001.1"/>
</dbReference>
<evidence type="ECO:0000313" key="3">
    <source>
        <dbReference type="Proteomes" id="UP000605990"/>
    </source>
</evidence>
<keyword evidence="3" id="KW-1185">Reference proteome</keyword>
<gene>
    <name evidence="2" type="ORF">H8R27_02440</name>
</gene>
<dbReference type="CDD" id="cd00267">
    <property type="entry name" value="ABC_ATPase"/>
    <property type="match status" value="1"/>
</dbReference>
<dbReference type="EMBL" id="JACRUN010000001">
    <property type="protein sequence ID" value="MBC5833737.1"/>
    <property type="molecule type" value="Genomic_DNA"/>
</dbReference>
<organism evidence="2 3">
    <name type="scientific">Flavobacterium bernardetii</name>
    <dbReference type="NCBI Taxonomy" id="2813823"/>
    <lineage>
        <taxon>Bacteria</taxon>
        <taxon>Pseudomonadati</taxon>
        <taxon>Bacteroidota</taxon>
        <taxon>Flavobacteriia</taxon>
        <taxon>Flavobacteriales</taxon>
        <taxon>Flavobacteriaceae</taxon>
        <taxon>Flavobacterium</taxon>
    </lineage>
</organism>